<evidence type="ECO:0000256" key="4">
    <source>
        <dbReference type="ARBA" id="ARBA00022679"/>
    </source>
</evidence>
<name>A0A1M7N302_9BACT</name>
<dbReference type="Gene3D" id="3.30.950.10">
    <property type="entry name" value="Methyltransferase, Cobalt-precorrin-4 Transmethylase, Domain 2"/>
    <property type="match status" value="1"/>
</dbReference>
<dbReference type="InterPro" id="IPR014776">
    <property type="entry name" value="4pyrrole_Mease_sub2"/>
</dbReference>
<accession>A0A1M7N302</accession>
<gene>
    <name evidence="10" type="ORF">SAMN05444266_11611</name>
</gene>
<keyword evidence="5" id="KW-0949">S-adenosyl-L-methionine</keyword>
<dbReference type="SUPFAM" id="SSF53790">
    <property type="entry name" value="Tetrapyrrole methylase"/>
    <property type="match status" value="1"/>
</dbReference>
<evidence type="ECO:0000256" key="7">
    <source>
        <dbReference type="ARBA" id="ARBA00025705"/>
    </source>
</evidence>
<comment type="pathway">
    <text evidence="7">Porphyrin-containing compound metabolism; siroheme biosynthesis; precorrin-2 from uroporphyrinogen III: step 1/1.</text>
</comment>
<dbReference type="FunFam" id="3.40.1010.10:FF:000001">
    <property type="entry name" value="Siroheme synthase"/>
    <property type="match status" value="1"/>
</dbReference>
<dbReference type="EC" id="2.1.1.107" evidence="2"/>
<evidence type="ECO:0000256" key="3">
    <source>
        <dbReference type="ARBA" id="ARBA00022603"/>
    </source>
</evidence>
<feature type="domain" description="Tetrapyrrole methylase" evidence="9">
    <location>
        <begin position="21"/>
        <end position="229"/>
    </location>
</feature>
<dbReference type="NCBIfam" id="TIGR01469">
    <property type="entry name" value="cobA_cysG_Cterm"/>
    <property type="match status" value="1"/>
</dbReference>
<dbReference type="Pfam" id="PF00590">
    <property type="entry name" value="TP_methylase"/>
    <property type="match status" value="1"/>
</dbReference>
<dbReference type="PANTHER" id="PTHR45790:SF3">
    <property type="entry name" value="S-ADENOSYL-L-METHIONINE-DEPENDENT UROPORPHYRINOGEN III METHYLTRANSFERASE, CHLOROPLASTIC"/>
    <property type="match status" value="1"/>
</dbReference>
<dbReference type="GO" id="GO:0004851">
    <property type="term" value="F:uroporphyrin-III C-methyltransferase activity"/>
    <property type="evidence" value="ECO:0007669"/>
    <property type="project" value="UniProtKB-EC"/>
</dbReference>
<keyword evidence="11" id="KW-1185">Reference proteome</keyword>
<dbReference type="GO" id="GO:0019354">
    <property type="term" value="P:siroheme biosynthetic process"/>
    <property type="evidence" value="ECO:0007669"/>
    <property type="project" value="InterPro"/>
</dbReference>
<dbReference type="InterPro" id="IPR003043">
    <property type="entry name" value="Uropor_MeTrfase_CS"/>
</dbReference>
<dbReference type="GO" id="GO:0032259">
    <property type="term" value="P:methylation"/>
    <property type="evidence" value="ECO:0007669"/>
    <property type="project" value="UniProtKB-KW"/>
</dbReference>
<evidence type="ECO:0000256" key="8">
    <source>
        <dbReference type="RuleBase" id="RU003960"/>
    </source>
</evidence>
<organism evidence="10 11">
    <name type="scientific">Chitinophaga jiangningensis</name>
    <dbReference type="NCBI Taxonomy" id="1419482"/>
    <lineage>
        <taxon>Bacteria</taxon>
        <taxon>Pseudomonadati</taxon>
        <taxon>Bacteroidota</taxon>
        <taxon>Chitinophagia</taxon>
        <taxon>Chitinophagales</taxon>
        <taxon>Chitinophagaceae</taxon>
        <taxon>Chitinophaga</taxon>
    </lineage>
</organism>
<evidence type="ECO:0000256" key="5">
    <source>
        <dbReference type="ARBA" id="ARBA00022691"/>
    </source>
</evidence>
<dbReference type="AlphaFoldDB" id="A0A1M7N302"/>
<keyword evidence="3 8" id="KW-0489">Methyltransferase</keyword>
<dbReference type="PROSITE" id="PS00839">
    <property type="entry name" value="SUMT_1"/>
    <property type="match status" value="1"/>
</dbReference>
<evidence type="ECO:0000256" key="6">
    <source>
        <dbReference type="ARBA" id="ARBA00023244"/>
    </source>
</evidence>
<dbReference type="EMBL" id="FRBL01000016">
    <property type="protein sequence ID" value="SHM97340.1"/>
    <property type="molecule type" value="Genomic_DNA"/>
</dbReference>
<comment type="similarity">
    <text evidence="1 8">Belongs to the precorrin methyltransferase family.</text>
</comment>
<evidence type="ECO:0000256" key="2">
    <source>
        <dbReference type="ARBA" id="ARBA00012162"/>
    </source>
</evidence>
<dbReference type="STRING" id="1419482.SAMN05444266_11611"/>
<dbReference type="Proteomes" id="UP000184420">
    <property type="component" value="Unassembled WGS sequence"/>
</dbReference>
<dbReference type="CDD" id="cd11642">
    <property type="entry name" value="SUMT"/>
    <property type="match status" value="1"/>
</dbReference>
<dbReference type="InterPro" id="IPR006366">
    <property type="entry name" value="CobA/CysG_C"/>
</dbReference>
<sequence length="275" mass="29457">MHDRVKTLNIIYCNMNNPAKMLSLIGAGPGDPELITLKAIRILRSAKVVLYDALVNDALLEHAAPNAIIKYVGKRCSQHSRTQAEINELIVSSAYEYGHVARLKGGDPFIFGRATEEIETAALHNIPVQIIPGISSALAVPASQMIPLTSRGTAESFWVTTGTTAGGTLSPDLKLAAQSSATVVILMGMQHLLPITKLFTAHGKAHTPVAIIQQGTTPMEKVATGHIYNITEVAQAAGIGSPAIIVIGNVVDLPMHFSHLTTQQLSLHDVHYEIR</sequence>
<evidence type="ECO:0000256" key="1">
    <source>
        <dbReference type="ARBA" id="ARBA00005879"/>
    </source>
</evidence>
<protein>
    <recommendedName>
        <fullName evidence="2">uroporphyrinogen-III C-methyltransferase</fullName>
        <ecNumber evidence="2">2.1.1.107</ecNumber>
    </recommendedName>
</protein>
<dbReference type="Gene3D" id="3.40.1010.10">
    <property type="entry name" value="Cobalt-precorrin-4 Transmethylase, Domain 1"/>
    <property type="match status" value="1"/>
</dbReference>
<dbReference type="NCBIfam" id="NF004790">
    <property type="entry name" value="PRK06136.1"/>
    <property type="match status" value="1"/>
</dbReference>
<dbReference type="InterPro" id="IPR035996">
    <property type="entry name" value="4pyrrol_Methylase_sf"/>
</dbReference>
<dbReference type="PROSITE" id="PS00840">
    <property type="entry name" value="SUMT_2"/>
    <property type="match status" value="1"/>
</dbReference>
<evidence type="ECO:0000313" key="10">
    <source>
        <dbReference type="EMBL" id="SHM97340.1"/>
    </source>
</evidence>
<dbReference type="PANTHER" id="PTHR45790">
    <property type="entry name" value="SIROHEME SYNTHASE-RELATED"/>
    <property type="match status" value="1"/>
</dbReference>
<reference evidence="10 11" key="1">
    <citation type="submission" date="2016-11" db="EMBL/GenBank/DDBJ databases">
        <authorList>
            <person name="Jaros S."/>
            <person name="Januszkiewicz K."/>
            <person name="Wedrychowicz H."/>
        </authorList>
    </citation>
    <scope>NUCLEOTIDE SEQUENCE [LARGE SCALE GENOMIC DNA]</scope>
    <source>
        <strain evidence="10 11">DSM 27406</strain>
    </source>
</reference>
<keyword evidence="6" id="KW-0627">Porphyrin biosynthesis</keyword>
<proteinExistence type="inferred from homology"/>
<dbReference type="InterPro" id="IPR050161">
    <property type="entry name" value="Siro_Cobalamin_biosynth"/>
</dbReference>
<evidence type="ECO:0000259" key="9">
    <source>
        <dbReference type="Pfam" id="PF00590"/>
    </source>
</evidence>
<dbReference type="InterPro" id="IPR014777">
    <property type="entry name" value="4pyrrole_Mease_sub1"/>
</dbReference>
<dbReference type="InterPro" id="IPR000878">
    <property type="entry name" value="4pyrrol_Mease"/>
</dbReference>
<evidence type="ECO:0000313" key="11">
    <source>
        <dbReference type="Proteomes" id="UP000184420"/>
    </source>
</evidence>
<keyword evidence="4 8" id="KW-0808">Transferase</keyword>